<dbReference type="GO" id="GO:0003677">
    <property type="term" value="F:DNA binding"/>
    <property type="evidence" value="ECO:0007669"/>
    <property type="project" value="UniProtKB-KW"/>
</dbReference>
<keyword evidence="1" id="KW-0238">DNA-binding</keyword>
<proteinExistence type="predicted"/>
<dbReference type="SUPFAM" id="SSF46689">
    <property type="entry name" value="Homeodomain-like"/>
    <property type="match status" value="1"/>
</dbReference>
<comment type="caution">
    <text evidence="3">The sequence shown here is derived from an EMBL/GenBank/DDBJ whole genome shotgun (WGS) entry which is preliminary data.</text>
</comment>
<name>A0A9P4NS70_9PEZI</name>
<sequence>MTSFSTKQKRTAFTDEHKRRIRAFYQANADSTSQKDVITWAKKNDLHNPHAKRHKPRQYKVLEDALYEWIKALEKKIFISGELIRFKAGQFFKELKVYQGMEEPGKSSG</sequence>
<protein>
    <recommendedName>
        <fullName evidence="2">HTH CENPB-type domain-containing protein</fullName>
    </recommendedName>
</protein>
<organism evidence="3 4">
    <name type="scientific">Tothia fuscella</name>
    <dbReference type="NCBI Taxonomy" id="1048955"/>
    <lineage>
        <taxon>Eukaryota</taxon>
        <taxon>Fungi</taxon>
        <taxon>Dikarya</taxon>
        <taxon>Ascomycota</taxon>
        <taxon>Pezizomycotina</taxon>
        <taxon>Dothideomycetes</taxon>
        <taxon>Pleosporomycetidae</taxon>
        <taxon>Venturiales</taxon>
        <taxon>Cylindrosympodiaceae</taxon>
        <taxon>Tothia</taxon>
    </lineage>
</organism>
<dbReference type="Gene3D" id="1.10.10.60">
    <property type="entry name" value="Homeodomain-like"/>
    <property type="match status" value="1"/>
</dbReference>
<gene>
    <name evidence="3" type="ORF">EJ08DRAFT_714449</name>
</gene>
<dbReference type="EMBL" id="MU007037">
    <property type="protein sequence ID" value="KAF2430741.1"/>
    <property type="molecule type" value="Genomic_DNA"/>
</dbReference>
<keyword evidence="4" id="KW-1185">Reference proteome</keyword>
<reference evidence="3" key="1">
    <citation type="journal article" date="2020" name="Stud. Mycol.">
        <title>101 Dothideomycetes genomes: a test case for predicting lifestyles and emergence of pathogens.</title>
        <authorList>
            <person name="Haridas S."/>
            <person name="Albert R."/>
            <person name="Binder M."/>
            <person name="Bloem J."/>
            <person name="Labutti K."/>
            <person name="Salamov A."/>
            <person name="Andreopoulos B."/>
            <person name="Baker S."/>
            <person name="Barry K."/>
            <person name="Bills G."/>
            <person name="Bluhm B."/>
            <person name="Cannon C."/>
            <person name="Castanera R."/>
            <person name="Culley D."/>
            <person name="Daum C."/>
            <person name="Ezra D."/>
            <person name="Gonzalez J."/>
            <person name="Henrissat B."/>
            <person name="Kuo A."/>
            <person name="Liang C."/>
            <person name="Lipzen A."/>
            <person name="Lutzoni F."/>
            <person name="Magnuson J."/>
            <person name="Mondo S."/>
            <person name="Nolan M."/>
            <person name="Ohm R."/>
            <person name="Pangilinan J."/>
            <person name="Park H.-J."/>
            <person name="Ramirez L."/>
            <person name="Alfaro M."/>
            <person name="Sun H."/>
            <person name="Tritt A."/>
            <person name="Yoshinaga Y."/>
            <person name="Zwiers L.-H."/>
            <person name="Turgeon B."/>
            <person name="Goodwin S."/>
            <person name="Spatafora J."/>
            <person name="Crous P."/>
            <person name="Grigoriev I."/>
        </authorList>
    </citation>
    <scope>NUCLEOTIDE SEQUENCE</scope>
    <source>
        <strain evidence="3">CBS 130266</strain>
    </source>
</reference>
<feature type="domain" description="HTH CENPB-type" evidence="2">
    <location>
        <begin position="59"/>
        <end position="103"/>
    </location>
</feature>
<evidence type="ECO:0000256" key="1">
    <source>
        <dbReference type="ARBA" id="ARBA00023125"/>
    </source>
</evidence>
<accession>A0A9P4NS70</accession>
<dbReference type="InterPro" id="IPR009057">
    <property type="entry name" value="Homeodomain-like_sf"/>
</dbReference>
<dbReference type="InterPro" id="IPR006600">
    <property type="entry name" value="HTH_CenpB_DNA-bd_dom"/>
</dbReference>
<evidence type="ECO:0000313" key="4">
    <source>
        <dbReference type="Proteomes" id="UP000800235"/>
    </source>
</evidence>
<evidence type="ECO:0000313" key="3">
    <source>
        <dbReference type="EMBL" id="KAF2430741.1"/>
    </source>
</evidence>
<evidence type="ECO:0000259" key="2">
    <source>
        <dbReference type="Pfam" id="PF03221"/>
    </source>
</evidence>
<dbReference type="Pfam" id="PF03221">
    <property type="entry name" value="HTH_Tnp_Tc5"/>
    <property type="match status" value="1"/>
</dbReference>
<dbReference type="AlphaFoldDB" id="A0A9P4NS70"/>
<dbReference type="Proteomes" id="UP000800235">
    <property type="component" value="Unassembled WGS sequence"/>
</dbReference>